<gene>
    <name evidence="1" type="ORF">EBV32_06315</name>
</gene>
<evidence type="ECO:0000313" key="2">
    <source>
        <dbReference type="Proteomes" id="UP000713222"/>
    </source>
</evidence>
<feature type="non-terminal residue" evidence="1">
    <location>
        <position position="1"/>
    </location>
</feature>
<evidence type="ECO:0000313" key="1">
    <source>
        <dbReference type="EMBL" id="NBN88684.1"/>
    </source>
</evidence>
<proteinExistence type="predicted"/>
<reference evidence="1" key="1">
    <citation type="submission" date="2018-10" db="EMBL/GenBank/DDBJ databases">
        <title>Iterative Subtractive Binning of Freshwater Chronoseries Metagenomes Recovers Nearly Complete Genomes from over Four Hundred Novel Species.</title>
        <authorList>
            <person name="Rodriguez-R L.M."/>
            <person name="Tsementzi D."/>
            <person name="Luo C."/>
            <person name="Konstantinidis K.T."/>
        </authorList>
    </citation>
    <scope>NUCLEOTIDE SEQUENCE</scope>
    <source>
        <strain evidence="1">WB7_6_001</strain>
    </source>
</reference>
<name>A0A964XR48_9PROT</name>
<dbReference type="Gene3D" id="3.30.1120.70">
    <property type="match status" value="1"/>
</dbReference>
<dbReference type="EMBL" id="RGET01000233">
    <property type="protein sequence ID" value="NBN88684.1"/>
    <property type="molecule type" value="Genomic_DNA"/>
</dbReference>
<dbReference type="Pfam" id="PF04860">
    <property type="entry name" value="Phage_portal"/>
    <property type="match status" value="1"/>
</dbReference>
<organism evidence="1 2">
    <name type="scientific">Candidatus Fonsibacter lacus</name>
    <dbReference type="NCBI Taxonomy" id="2576439"/>
    <lineage>
        <taxon>Bacteria</taxon>
        <taxon>Pseudomonadati</taxon>
        <taxon>Pseudomonadota</taxon>
        <taxon>Alphaproteobacteria</taxon>
        <taxon>Candidatus Pelagibacterales</taxon>
        <taxon>Candidatus Pelagibacterales incertae sedis</taxon>
        <taxon>Candidatus Fonsibacter</taxon>
    </lineage>
</organism>
<dbReference type="AlphaFoldDB" id="A0A964XR48"/>
<comment type="caution">
    <text evidence="1">The sequence shown here is derived from an EMBL/GenBank/DDBJ whole genome shotgun (WGS) entry which is preliminary data.</text>
</comment>
<dbReference type="Gene3D" id="3.40.140.120">
    <property type="match status" value="1"/>
</dbReference>
<dbReference type="Proteomes" id="UP000713222">
    <property type="component" value="Unassembled WGS sequence"/>
</dbReference>
<dbReference type="Gene3D" id="1.20.1270.210">
    <property type="match status" value="1"/>
</dbReference>
<accession>A0A964XR48</accession>
<dbReference type="InterPro" id="IPR006944">
    <property type="entry name" value="Phage/GTA_portal"/>
</dbReference>
<sequence length="343" mass="37744">ATGGSYVGSGQIGDLYSYTVGSLELRAMQVPTISRARDLIASMVACLDFRQYTLSWDGAEGEYEKLYLPGESWMTRPDPKVTRNFLIANTVSDLFHYGRCTWYITSRYSTGFPASFQWLPFANTSFEDQAGPQWFGPSKEILFNGVPINPDDTVQFLSPNMGVVYMGATAIDIATRLDAAARRFASNEIAAGYLQQKGGEPMTADELAEMAAGWSSARARNAIGALNEYVEFKEFSSDPSKLQLVESRQHAALELARVANIPPYLVGVAVGGYTYQNAQQARQDLYLFGAKPYIDCIQETLSMDNVLARGRHVEFDLDDYLGDNGLVETDLVAPDMATVDNGD</sequence>
<protein>
    <submittedName>
        <fullName evidence="1">Phage portal protein</fullName>
    </submittedName>
</protein>